<dbReference type="PROSITE" id="PS50995">
    <property type="entry name" value="HTH_MARR_2"/>
    <property type="match status" value="1"/>
</dbReference>
<dbReference type="OrthoDB" id="69852at2"/>
<evidence type="ECO:0000259" key="1">
    <source>
        <dbReference type="PROSITE" id="PS50995"/>
    </source>
</evidence>
<evidence type="ECO:0000313" key="2">
    <source>
        <dbReference type="EMBL" id="CCH89098.1"/>
    </source>
</evidence>
<accession>I4F0D5</accession>
<proteinExistence type="predicted"/>
<organism evidence="2 3">
    <name type="scientific">Modestobacter italicus (strain DSM 44449 / CECT 9708 / BC 501)</name>
    <dbReference type="NCBI Taxonomy" id="2732864"/>
    <lineage>
        <taxon>Bacteria</taxon>
        <taxon>Bacillati</taxon>
        <taxon>Actinomycetota</taxon>
        <taxon>Actinomycetes</taxon>
        <taxon>Geodermatophilales</taxon>
        <taxon>Geodermatophilaceae</taxon>
        <taxon>Modestobacter</taxon>
    </lineage>
</organism>
<name>I4F0D5_MODI5</name>
<dbReference type="PANTHER" id="PTHR33164">
    <property type="entry name" value="TRANSCRIPTIONAL REGULATOR, MARR FAMILY"/>
    <property type="match status" value="1"/>
</dbReference>
<dbReference type="OMA" id="RAGMSKQ"/>
<dbReference type="EMBL" id="FO203431">
    <property type="protein sequence ID" value="CCH89098.1"/>
    <property type="molecule type" value="Genomic_DNA"/>
</dbReference>
<dbReference type="SUPFAM" id="SSF46785">
    <property type="entry name" value="Winged helix' DNA-binding domain"/>
    <property type="match status" value="1"/>
</dbReference>
<dbReference type="KEGG" id="mmar:MODMU_3688"/>
<dbReference type="Proteomes" id="UP000006461">
    <property type="component" value="Chromosome"/>
</dbReference>
<evidence type="ECO:0000313" key="3">
    <source>
        <dbReference type="Proteomes" id="UP000006461"/>
    </source>
</evidence>
<dbReference type="STRING" id="477641.MODMU_3688"/>
<dbReference type="AlphaFoldDB" id="I4F0D5"/>
<dbReference type="GO" id="GO:0003700">
    <property type="term" value="F:DNA-binding transcription factor activity"/>
    <property type="evidence" value="ECO:0007669"/>
    <property type="project" value="InterPro"/>
</dbReference>
<dbReference type="eggNOG" id="COG1846">
    <property type="taxonomic scope" value="Bacteria"/>
</dbReference>
<dbReference type="InterPro" id="IPR036388">
    <property type="entry name" value="WH-like_DNA-bd_sf"/>
</dbReference>
<protein>
    <submittedName>
        <fullName evidence="2">Transcriptional regulator, MarR family</fullName>
    </submittedName>
</protein>
<dbReference type="InterPro" id="IPR000835">
    <property type="entry name" value="HTH_MarR-typ"/>
</dbReference>
<dbReference type="PANTHER" id="PTHR33164:SF57">
    <property type="entry name" value="MARR-FAMILY TRANSCRIPTIONAL REGULATOR"/>
    <property type="match status" value="1"/>
</dbReference>
<dbReference type="Pfam" id="PF12802">
    <property type="entry name" value="MarR_2"/>
    <property type="match status" value="1"/>
</dbReference>
<feature type="domain" description="HTH marR-type" evidence="1">
    <location>
        <begin position="9"/>
        <end position="139"/>
    </location>
</feature>
<dbReference type="HOGENOM" id="CLU_083287_7_2_11"/>
<dbReference type="GO" id="GO:0006950">
    <property type="term" value="P:response to stress"/>
    <property type="evidence" value="ECO:0007669"/>
    <property type="project" value="TreeGrafter"/>
</dbReference>
<reference evidence="2 3" key="1">
    <citation type="journal article" date="2012" name="J. Bacteriol.">
        <title>Genome Sequence of Radiation-Resistant Modestobacter marinus Strain BC501, a Representative Actinobacterium That Thrives on Calcareous Stone Surfaces.</title>
        <authorList>
            <person name="Normand P."/>
            <person name="Gury J."/>
            <person name="Pujic P."/>
            <person name="Chouaia B."/>
            <person name="Crotti E."/>
            <person name="Brusetti L."/>
            <person name="Daffonchio D."/>
            <person name="Vacherie B."/>
            <person name="Barbe V."/>
            <person name="Medigue C."/>
            <person name="Calteau A."/>
            <person name="Ghodhbane-Gtari F."/>
            <person name="Essoussi I."/>
            <person name="Nouioui I."/>
            <person name="Abbassi-Ghozzi I."/>
            <person name="Gtari M."/>
        </authorList>
    </citation>
    <scope>NUCLEOTIDE SEQUENCE [LARGE SCALE GENOMIC DNA]</scope>
    <source>
        <strain evidence="3">BC 501</strain>
    </source>
</reference>
<keyword evidence="3" id="KW-1185">Reference proteome</keyword>
<dbReference type="InterPro" id="IPR036390">
    <property type="entry name" value="WH_DNA-bd_sf"/>
</dbReference>
<dbReference type="Gene3D" id="1.10.10.10">
    <property type="entry name" value="Winged helix-like DNA-binding domain superfamily/Winged helix DNA-binding domain"/>
    <property type="match status" value="1"/>
</dbReference>
<sequence length="145" mass="16016">MSDGTFGPEPPLARLLLLASRWFDAQLLQELEHQGWPRLSPAQSLVFAYLEEDGVSPSELARRLGNSRQATHELVNGLCRVGLLEVGDDPARRNGRLVTLTKQGREFAIAGYRTLMALEKSLGARRVSILRRLLAEFDVGPSAHA</sequence>
<dbReference type="InterPro" id="IPR039422">
    <property type="entry name" value="MarR/SlyA-like"/>
</dbReference>
<gene>
    <name evidence="2" type="ordered locus">MODMU_3688</name>
</gene>